<accession>A0A285T8N8</accession>
<keyword evidence="5 8" id="KW-0732">Signal</keyword>
<evidence type="ECO:0000256" key="3">
    <source>
        <dbReference type="ARBA" id="ARBA00022452"/>
    </source>
</evidence>
<dbReference type="PANTHER" id="PTHR35093:SF8">
    <property type="entry name" value="OUTER MEMBRANE PROTEIN NMB0088-RELATED"/>
    <property type="match status" value="1"/>
</dbReference>
<evidence type="ECO:0000256" key="4">
    <source>
        <dbReference type="ARBA" id="ARBA00022692"/>
    </source>
</evidence>
<dbReference type="EMBL" id="OBMT01000014">
    <property type="protein sequence ID" value="SOC16009.1"/>
    <property type="molecule type" value="Genomic_DNA"/>
</dbReference>
<evidence type="ECO:0000313" key="9">
    <source>
        <dbReference type="EMBL" id="SOC16009.1"/>
    </source>
</evidence>
<evidence type="ECO:0000256" key="5">
    <source>
        <dbReference type="ARBA" id="ARBA00022729"/>
    </source>
</evidence>
<dbReference type="GO" id="GO:0009279">
    <property type="term" value="C:cell outer membrane"/>
    <property type="evidence" value="ECO:0007669"/>
    <property type="project" value="UniProtKB-SubCell"/>
</dbReference>
<keyword evidence="4" id="KW-0812">Transmembrane</keyword>
<dbReference type="OrthoDB" id="9922at2"/>
<evidence type="ECO:0000256" key="6">
    <source>
        <dbReference type="ARBA" id="ARBA00023136"/>
    </source>
</evidence>
<protein>
    <submittedName>
        <fullName evidence="9">Long-chain fatty acid transport protein</fullName>
    </submittedName>
</protein>
<reference evidence="10" key="1">
    <citation type="submission" date="2017-08" db="EMBL/GenBank/DDBJ databases">
        <authorList>
            <person name="Varghese N."/>
            <person name="Submissions S."/>
        </authorList>
    </citation>
    <scope>NUCLEOTIDE SEQUENCE [LARGE SCALE GENOMIC DNA]</scope>
    <source>
        <strain evidence="10">JA276</strain>
    </source>
</reference>
<dbReference type="RefSeq" id="WP_097070977.1">
    <property type="nucleotide sequence ID" value="NZ_OBMT01000014.1"/>
</dbReference>
<name>A0A285T8N8_9RHOB</name>
<evidence type="ECO:0000313" key="10">
    <source>
        <dbReference type="Proteomes" id="UP000219111"/>
    </source>
</evidence>
<keyword evidence="10" id="KW-1185">Reference proteome</keyword>
<dbReference type="Proteomes" id="UP000219111">
    <property type="component" value="Unassembled WGS sequence"/>
</dbReference>
<dbReference type="Pfam" id="PF03349">
    <property type="entry name" value="Toluene_X"/>
    <property type="match status" value="1"/>
</dbReference>
<evidence type="ECO:0000256" key="7">
    <source>
        <dbReference type="ARBA" id="ARBA00023237"/>
    </source>
</evidence>
<feature type="signal peptide" evidence="8">
    <location>
        <begin position="1"/>
        <end position="27"/>
    </location>
</feature>
<feature type="chain" id="PRO_5013284316" evidence="8">
    <location>
        <begin position="28"/>
        <end position="425"/>
    </location>
</feature>
<dbReference type="InterPro" id="IPR005017">
    <property type="entry name" value="OMPP1/FadL/TodX"/>
</dbReference>
<organism evidence="9 10">
    <name type="scientific">Rhodobacter maris</name>
    <dbReference type="NCBI Taxonomy" id="446682"/>
    <lineage>
        <taxon>Bacteria</taxon>
        <taxon>Pseudomonadati</taxon>
        <taxon>Pseudomonadota</taxon>
        <taxon>Alphaproteobacteria</taxon>
        <taxon>Rhodobacterales</taxon>
        <taxon>Rhodobacter group</taxon>
        <taxon>Rhodobacter</taxon>
    </lineage>
</organism>
<proteinExistence type="inferred from homology"/>
<evidence type="ECO:0000256" key="2">
    <source>
        <dbReference type="ARBA" id="ARBA00008163"/>
    </source>
</evidence>
<dbReference type="AlphaFoldDB" id="A0A285T8N8"/>
<gene>
    <name evidence="9" type="ORF">SAMN05877831_11410</name>
</gene>
<dbReference type="PANTHER" id="PTHR35093">
    <property type="entry name" value="OUTER MEMBRANE PROTEIN NMB0088-RELATED"/>
    <property type="match status" value="1"/>
</dbReference>
<sequence length="425" mass="44573">MMFSAQPRFAGLAVLCLTAGLPSTSSATEGYFALGYGTAQRGLAGTGVAFSQDAMSGAINPASVASVGHELNFGLELFAPSREFSTGATAMLPANTTVKSGHDLFAIPNFAYNHPLANGAVLNLAVYGNGGMNTSYPNIANANCGPFTGIFCDGKAGVDLTQLFVSTTYAKKTGAFSWGIAPTLAVQSFAARGISSFAAYSSDPAHMTGGKHELSWGLGLRAGIQYDLSPQVTLGLTGQTKFNMSKFDNYAGLFENAGEFDIPAAVALGVALHASPTVTLLADYQKIFYSDVPAVGNTSTTLGLLPLGSAGGPGFGWRDVEVIRIGAEWQHSPSMTWRAGYAHASNPVRSEDAMFNVFAPGVVEDHFSLGGTKRLNERDRLDFSISYVMANTVSGYERTPASTAASTITLKMHQVSAAIGWSRKF</sequence>
<dbReference type="Gene3D" id="2.40.160.60">
    <property type="entry name" value="Outer membrane protein transport protein (OMPP1/FadL/TodX)"/>
    <property type="match status" value="1"/>
</dbReference>
<comment type="subcellular location">
    <subcellularLocation>
        <location evidence="1">Cell outer membrane</location>
        <topology evidence="1">Multi-pass membrane protein</topology>
    </subcellularLocation>
</comment>
<keyword evidence="7" id="KW-0998">Cell outer membrane</keyword>
<dbReference type="SUPFAM" id="SSF56935">
    <property type="entry name" value="Porins"/>
    <property type="match status" value="1"/>
</dbReference>
<keyword evidence="3" id="KW-1134">Transmembrane beta strand</keyword>
<comment type="similarity">
    <text evidence="2">Belongs to the OmpP1/FadL family.</text>
</comment>
<evidence type="ECO:0000256" key="1">
    <source>
        <dbReference type="ARBA" id="ARBA00004571"/>
    </source>
</evidence>
<evidence type="ECO:0000256" key="8">
    <source>
        <dbReference type="SAM" id="SignalP"/>
    </source>
</evidence>
<dbReference type="GO" id="GO:0015483">
    <property type="term" value="F:long-chain fatty acid transporting porin activity"/>
    <property type="evidence" value="ECO:0007669"/>
    <property type="project" value="TreeGrafter"/>
</dbReference>
<keyword evidence="6" id="KW-0472">Membrane</keyword>